<proteinExistence type="predicted"/>
<protein>
    <submittedName>
        <fullName evidence="9">MFS transporter</fullName>
    </submittedName>
</protein>
<dbReference type="PANTHER" id="PTHR43124">
    <property type="entry name" value="PURINE EFFLUX PUMP PBUE"/>
    <property type="match status" value="1"/>
</dbReference>
<dbReference type="InterPro" id="IPR050189">
    <property type="entry name" value="MFS_Efflux_Transporters"/>
</dbReference>
<dbReference type="InterPro" id="IPR011701">
    <property type="entry name" value="MFS"/>
</dbReference>
<dbReference type="EMBL" id="CP127295">
    <property type="protein sequence ID" value="WIX99262.1"/>
    <property type="molecule type" value="Genomic_DNA"/>
</dbReference>
<feature type="domain" description="Major facilitator superfamily (MFS) profile" evidence="8">
    <location>
        <begin position="10"/>
        <end position="409"/>
    </location>
</feature>
<evidence type="ECO:0000256" key="3">
    <source>
        <dbReference type="ARBA" id="ARBA00022692"/>
    </source>
</evidence>
<gene>
    <name evidence="9" type="ORF">QRX60_35150</name>
</gene>
<accession>A0A9Y2JIT9</accession>
<feature type="transmembrane region" description="Helical" evidence="7">
    <location>
        <begin position="166"/>
        <end position="185"/>
    </location>
</feature>
<dbReference type="InterPro" id="IPR020846">
    <property type="entry name" value="MFS_dom"/>
</dbReference>
<feature type="transmembrane region" description="Helical" evidence="7">
    <location>
        <begin position="267"/>
        <end position="284"/>
    </location>
</feature>
<dbReference type="CDD" id="cd17324">
    <property type="entry name" value="MFS_NepI_like"/>
    <property type="match status" value="1"/>
</dbReference>
<dbReference type="AlphaFoldDB" id="A0A9Y2JIT9"/>
<sequence>MSTPPPSRWAAVAAVTVGIFAIVTTEILPIGLLTPIADGFGVSAGTAGWTMTVPGIVAAVAAPVVTVATGRFDRRAMLVVLMLLLAAAGLLAAAAPTFGILLAARFLVGLVIGGFWSIGSGLAPRLAGTAAAGRATAVIFSAVPLGSVLGVPLATLAGQLAGWRTAFLLLGLLSLATAVALRIATPSLPATEVTRPAVLKGLLTRSGVRSGLAVTFLVVLAHFGTYTYLTPLLRDVVRPGVLSGYLLAYGAAGIAGTFLAGARRLTFAPAALLIAAATILLPHAGPLGALALLIVWGVAYGAVPVCSQTWFAREAPDAPEAATVLFTASFQATISVGALAGGFVVDAVSVPAVMTGGGVVALAAAAVVQGARRTGTPARSARGISATASTTSSSRESSSGGAGESSSTE</sequence>
<dbReference type="GO" id="GO:0005886">
    <property type="term" value="C:plasma membrane"/>
    <property type="evidence" value="ECO:0007669"/>
    <property type="project" value="UniProtKB-SubCell"/>
</dbReference>
<feature type="transmembrane region" description="Helical" evidence="7">
    <location>
        <begin position="135"/>
        <end position="154"/>
    </location>
</feature>
<organism evidence="9 10">
    <name type="scientific">Amycolatopsis mongoliensis</name>
    <dbReference type="NCBI Taxonomy" id="715475"/>
    <lineage>
        <taxon>Bacteria</taxon>
        <taxon>Bacillati</taxon>
        <taxon>Actinomycetota</taxon>
        <taxon>Actinomycetes</taxon>
        <taxon>Pseudonocardiales</taxon>
        <taxon>Pseudonocardiaceae</taxon>
        <taxon>Amycolatopsis</taxon>
    </lineage>
</organism>
<dbReference type="Proteomes" id="UP001239397">
    <property type="component" value="Chromosome"/>
</dbReference>
<comment type="subcellular location">
    <subcellularLocation>
        <location evidence="1">Cell membrane</location>
        <topology evidence="1">Multi-pass membrane protein</topology>
    </subcellularLocation>
</comment>
<feature type="transmembrane region" description="Helical" evidence="7">
    <location>
        <begin position="100"/>
        <end position="123"/>
    </location>
</feature>
<dbReference type="Pfam" id="PF07690">
    <property type="entry name" value="MFS_1"/>
    <property type="match status" value="1"/>
</dbReference>
<feature type="transmembrane region" description="Helical" evidence="7">
    <location>
        <begin position="351"/>
        <end position="371"/>
    </location>
</feature>
<dbReference type="RefSeq" id="WP_285995745.1">
    <property type="nucleotide sequence ID" value="NZ_CP127295.1"/>
</dbReference>
<dbReference type="PROSITE" id="PS50850">
    <property type="entry name" value="MFS"/>
    <property type="match status" value="1"/>
</dbReference>
<evidence type="ECO:0000256" key="7">
    <source>
        <dbReference type="SAM" id="Phobius"/>
    </source>
</evidence>
<feature type="transmembrane region" description="Helical" evidence="7">
    <location>
        <begin position="49"/>
        <end position="69"/>
    </location>
</feature>
<feature type="transmembrane region" description="Helical" evidence="7">
    <location>
        <begin position="290"/>
        <end position="312"/>
    </location>
</feature>
<feature type="transmembrane region" description="Helical" evidence="7">
    <location>
        <begin position="76"/>
        <end position="94"/>
    </location>
</feature>
<keyword evidence="10" id="KW-1185">Reference proteome</keyword>
<evidence type="ECO:0000313" key="9">
    <source>
        <dbReference type="EMBL" id="WIX99262.1"/>
    </source>
</evidence>
<keyword evidence="5 7" id="KW-0472">Membrane</keyword>
<evidence type="ECO:0000256" key="1">
    <source>
        <dbReference type="ARBA" id="ARBA00004651"/>
    </source>
</evidence>
<dbReference type="KEGG" id="amog:QRX60_35150"/>
<evidence type="ECO:0000256" key="4">
    <source>
        <dbReference type="ARBA" id="ARBA00022989"/>
    </source>
</evidence>
<dbReference type="GO" id="GO:0022857">
    <property type="term" value="F:transmembrane transporter activity"/>
    <property type="evidence" value="ECO:0007669"/>
    <property type="project" value="InterPro"/>
</dbReference>
<keyword evidence="4 7" id="KW-1133">Transmembrane helix</keyword>
<evidence type="ECO:0000256" key="2">
    <source>
        <dbReference type="ARBA" id="ARBA00022475"/>
    </source>
</evidence>
<feature type="transmembrane region" description="Helical" evidence="7">
    <location>
        <begin position="206"/>
        <end position="229"/>
    </location>
</feature>
<feature type="compositionally biased region" description="Low complexity" evidence="6">
    <location>
        <begin position="378"/>
        <end position="409"/>
    </location>
</feature>
<dbReference type="InterPro" id="IPR036259">
    <property type="entry name" value="MFS_trans_sf"/>
</dbReference>
<name>A0A9Y2JIT9_9PSEU</name>
<feature type="region of interest" description="Disordered" evidence="6">
    <location>
        <begin position="375"/>
        <end position="409"/>
    </location>
</feature>
<evidence type="ECO:0000313" key="10">
    <source>
        <dbReference type="Proteomes" id="UP001239397"/>
    </source>
</evidence>
<dbReference type="SUPFAM" id="SSF103473">
    <property type="entry name" value="MFS general substrate transporter"/>
    <property type="match status" value="1"/>
</dbReference>
<feature type="transmembrane region" description="Helical" evidence="7">
    <location>
        <begin position="241"/>
        <end position="260"/>
    </location>
</feature>
<keyword evidence="2" id="KW-1003">Cell membrane</keyword>
<feature type="transmembrane region" description="Helical" evidence="7">
    <location>
        <begin position="324"/>
        <end position="345"/>
    </location>
</feature>
<feature type="transmembrane region" description="Helical" evidence="7">
    <location>
        <begin position="12"/>
        <end position="37"/>
    </location>
</feature>
<reference evidence="9 10" key="1">
    <citation type="submission" date="2023-06" db="EMBL/GenBank/DDBJ databases">
        <authorList>
            <person name="Oyuntsetseg B."/>
            <person name="Kim S.B."/>
        </authorList>
    </citation>
    <scope>NUCLEOTIDE SEQUENCE [LARGE SCALE GENOMIC DNA]</scope>
    <source>
        <strain evidence="9 10">4-36</strain>
    </source>
</reference>
<dbReference type="PANTHER" id="PTHR43124:SF3">
    <property type="entry name" value="CHLORAMPHENICOL EFFLUX PUMP RV0191"/>
    <property type="match status" value="1"/>
</dbReference>
<dbReference type="Gene3D" id="1.20.1250.20">
    <property type="entry name" value="MFS general substrate transporter like domains"/>
    <property type="match status" value="1"/>
</dbReference>
<evidence type="ECO:0000256" key="5">
    <source>
        <dbReference type="ARBA" id="ARBA00023136"/>
    </source>
</evidence>
<keyword evidence="3 7" id="KW-0812">Transmembrane</keyword>
<evidence type="ECO:0000256" key="6">
    <source>
        <dbReference type="SAM" id="MobiDB-lite"/>
    </source>
</evidence>
<evidence type="ECO:0000259" key="8">
    <source>
        <dbReference type="PROSITE" id="PS50850"/>
    </source>
</evidence>